<keyword evidence="2" id="KW-1185">Reference proteome</keyword>
<evidence type="ECO:0000313" key="1">
    <source>
        <dbReference type="EMBL" id="MPD02524.1"/>
    </source>
</evidence>
<comment type="caution">
    <text evidence="1">The sequence shown here is derived from an EMBL/GenBank/DDBJ whole genome shotgun (WGS) entry which is preliminary data.</text>
</comment>
<sequence length="87" mass="9992">MDTWKERQSDRVTSGELILMALQVVQILLVRRGNADVYVKISEKYMCSSDLRMSQLVPRSERRSLTAIAAESRARTVMDGKDKYILL</sequence>
<gene>
    <name evidence="1" type="ORF">E2C01_098113</name>
</gene>
<dbReference type="AlphaFoldDB" id="A0A5B7K7E6"/>
<reference evidence="1 2" key="1">
    <citation type="submission" date="2019-05" db="EMBL/GenBank/DDBJ databases">
        <title>Another draft genome of Portunus trituberculatus and its Hox gene families provides insights of decapod evolution.</title>
        <authorList>
            <person name="Jeong J.-H."/>
            <person name="Song I."/>
            <person name="Kim S."/>
            <person name="Choi T."/>
            <person name="Kim D."/>
            <person name="Ryu S."/>
            <person name="Kim W."/>
        </authorList>
    </citation>
    <scope>NUCLEOTIDE SEQUENCE [LARGE SCALE GENOMIC DNA]</scope>
    <source>
        <tissue evidence="1">Muscle</tissue>
    </source>
</reference>
<evidence type="ECO:0000313" key="2">
    <source>
        <dbReference type="Proteomes" id="UP000324222"/>
    </source>
</evidence>
<name>A0A5B7K7E6_PORTR</name>
<dbReference type="Proteomes" id="UP000324222">
    <property type="component" value="Unassembled WGS sequence"/>
</dbReference>
<accession>A0A5B7K7E6</accession>
<dbReference type="EMBL" id="VSRR010131842">
    <property type="protein sequence ID" value="MPD02524.1"/>
    <property type="molecule type" value="Genomic_DNA"/>
</dbReference>
<organism evidence="1 2">
    <name type="scientific">Portunus trituberculatus</name>
    <name type="common">Swimming crab</name>
    <name type="synonym">Neptunus trituberculatus</name>
    <dbReference type="NCBI Taxonomy" id="210409"/>
    <lineage>
        <taxon>Eukaryota</taxon>
        <taxon>Metazoa</taxon>
        <taxon>Ecdysozoa</taxon>
        <taxon>Arthropoda</taxon>
        <taxon>Crustacea</taxon>
        <taxon>Multicrustacea</taxon>
        <taxon>Malacostraca</taxon>
        <taxon>Eumalacostraca</taxon>
        <taxon>Eucarida</taxon>
        <taxon>Decapoda</taxon>
        <taxon>Pleocyemata</taxon>
        <taxon>Brachyura</taxon>
        <taxon>Eubrachyura</taxon>
        <taxon>Portunoidea</taxon>
        <taxon>Portunidae</taxon>
        <taxon>Portuninae</taxon>
        <taxon>Portunus</taxon>
    </lineage>
</organism>
<proteinExistence type="predicted"/>
<protein>
    <submittedName>
        <fullName evidence="1">Uncharacterized protein</fullName>
    </submittedName>
</protein>